<accession>A0A2V1DNV0</accession>
<dbReference type="AlphaFoldDB" id="A0A2V1DNV0"/>
<dbReference type="EMBL" id="KZ805383">
    <property type="protein sequence ID" value="PVH99907.1"/>
    <property type="molecule type" value="Genomic_DNA"/>
</dbReference>
<dbReference type="PANTHER" id="PTHR42085:SF1">
    <property type="entry name" value="F-BOX DOMAIN-CONTAINING PROTEIN"/>
    <property type="match status" value="1"/>
</dbReference>
<dbReference type="Proteomes" id="UP000244855">
    <property type="component" value="Unassembled WGS sequence"/>
</dbReference>
<evidence type="ECO:0000313" key="2">
    <source>
        <dbReference type="Proteomes" id="UP000244855"/>
    </source>
</evidence>
<organism evidence="1 2">
    <name type="scientific">Periconia macrospinosa</name>
    <dbReference type="NCBI Taxonomy" id="97972"/>
    <lineage>
        <taxon>Eukaryota</taxon>
        <taxon>Fungi</taxon>
        <taxon>Dikarya</taxon>
        <taxon>Ascomycota</taxon>
        <taxon>Pezizomycotina</taxon>
        <taxon>Dothideomycetes</taxon>
        <taxon>Pleosporomycetidae</taxon>
        <taxon>Pleosporales</taxon>
        <taxon>Massarineae</taxon>
        <taxon>Periconiaceae</taxon>
        <taxon>Periconia</taxon>
    </lineage>
</organism>
<dbReference type="PANTHER" id="PTHR42085">
    <property type="entry name" value="F-BOX DOMAIN-CONTAINING PROTEIN"/>
    <property type="match status" value="1"/>
</dbReference>
<sequence length="353" mass="38724">MALSPTAAASFLSLPLEIRLSIYSYLVTSPFSSSNNATTIALQGRSARPAQQRYGLDLAILRTNKQISEEARLVFLSENEFGVRCCCGAEDVGREREEGERGRLDPPLSEKDLVRVRFLRVELLCGCGGAGNGTEYWKGVSEEEKGCGDVGVYGKYLNQVLTTTTSLKSLVLTATSHSPSDDILGQQNNTTQSILSTFTALSRLRIPSFLSVSHPTLKSIPLVFDFDDCYYYCEDITRLCTRSSNNHQNLNNKVGKGENGIFILACCVLFCRSRVRIRKMLGEFESEGGCGMMEVLEGLVGSCGEGAGVVEGSVNQRAAGDAMERGERMRLERRSEGKVDLKPLVRNWLEGLV</sequence>
<reference evidence="1 2" key="1">
    <citation type="journal article" date="2018" name="Sci. Rep.">
        <title>Comparative genomics provides insights into the lifestyle and reveals functional heterogeneity of dark septate endophytic fungi.</title>
        <authorList>
            <person name="Knapp D.G."/>
            <person name="Nemeth J.B."/>
            <person name="Barry K."/>
            <person name="Hainaut M."/>
            <person name="Henrissat B."/>
            <person name="Johnson J."/>
            <person name="Kuo A."/>
            <person name="Lim J.H.P."/>
            <person name="Lipzen A."/>
            <person name="Nolan M."/>
            <person name="Ohm R.A."/>
            <person name="Tamas L."/>
            <person name="Grigoriev I.V."/>
            <person name="Spatafora J.W."/>
            <person name="Nagy L.G."/>
            <person name="Kovacs G.M."/>
        </authorList>
    </citation>
    <scope>NUCLEOTIDE SEQUENCE [LARGE SCALE GENOMIC DNA]</scope>
    <source>
        <strain evidence="1 2">DSE2036</strain>
    </source>
</reference>
<keyword evidence="2" id="KW-1185">Reference proteome</keyword>
<evidence type="ECO:0008006" key="3">
    <source>
        <dbReference type="Google" id="ProtNLM"/>
    </source>
</evidence>
<evidence type="ECO:0000313" key="1">
    <source>
        <dbReference type="EMBL" id="PVH99907.1"/>
    </source>
</evidence>
<proteinExistence type="predicted"/>
<gene>
    <name evidence="1" type="ORF">DM02DRAFT_672373</name>
</gene>
<name>A0A2V1DNV0_9PLEO</name>
<protein>
    <recommendedName>
        <fullName evidence="3">F-box domain-containing protein</fullName>
    </recommendedName>
</protein>
<dbReference type="InterPro" id="IPR038883">
    <property type="entry name" value="AN11006-like"/>
</dbReference>
<dbReference type="OrthoDB" id="62952at2759"/>